<evidence type="ECO:0000313" key="5">
    <source>
        <dbReference type="EMBL" id="MCX2979344.1"/>
    </source>
</evidence>
<dbReference type="Proteomes" id="UP001143362">
    <property type="component" value="Unassembled WGS sequence"/>
</dbReference>
<dbReference type="InterPro" id="IPR015421">
    <property type="entry name" value="PyrdxlP-dep_Trfase_major"/>
</dbReference>
<comment type="cofactor">
    <cofactor evidence="1">
        <name>pyridoxal 5'-phosphate</name>
        <dbReference type="ChEBI" id="CHEBI:597326"/>
    </cofactor>
</comment>
<organism evidence="5 6">
    <name type="scientific">Candidatus Litorirhabdus singularis</name>
    <dbReference type="NCBI Taxonomy" id="2518993"/>
    <lineage>
        <taxon>Bacteria</taxon>
        <taxon>Pseudomonadati</taxon>
        <taxon>Pseudomonadota</taxon>
        <taxon>Gammaproteobacteria</taxon>
        <taxon>Cellvibrionales</taxon>
        <taxon>Halieaceae</taxon>
        <taxon>Candidatus Litorirhabdus</taxon>
    </lineage>
</organism>
<dbReference type="CDD" id="cd00610">
    <property type="entry name" value="OAT_like"/>
    <property type="match status" value="1"/>
</dbReference>
<keyword evidence="5" id="KW-0808">Transferase</keyword>
<dbReference type="InterPro" id="IPR015422">
    <property type="entry name" value="PyrdxlP-dep_Trfase_small"/>
</dbReference>
<evidence type="ECO:0000256" key="2">
    <source>
        <dbReference type="ARBA" id="ARBA00008954"/>
    </source>
</evidence>
<proteinExistence type="inferred from homology"/>
<evidence type="ECO:0000256" key="1">
    <source>
        <dbReference type="ARBA" id="ARBA00001933"/>
    </source>
</evidence>
<reference evidence="5" key="1">
    <citation type="submission" date="2019-02" db="EMBL/GenBank/DDBJ databases">
        <authorList>
            <person name="Li S.-H."/>
        </authorList>
    </citation>
    <scope>NUCLEOTIDE SEQUENCE</scope>
    <source>
        <strain evidence="5">IMCC14734</strain>
    </source>
</reference>
<name>A0ABT3TAM6_9GAMM</name>
<dbReference type="EMBL" id="SHNN01000001">
    <property type="protein sequence ID" value="MCX2979344.1"/>
    <property type="molecule type" value="Genomic_DNA"/>
</dbReference>
<protein>
    <submittedName>
        <fullName evidence="5">Aspartate aminotransferase family protein</fullName>
    </submittedName>
</protein>
<evidence type="ECO:0000256" key="4">
    <source>
        <dbReference type="RuleBase" id="RU003560"/>
    </source>
</evidence>
<dbReference type="InterPro" id="IPR049704">
    <property type="entry name" value="Aminotrans_3_PPA_site"/>
</dbReference>
<keyword evidence="5" id="KW-0032">Aminotransferase</keyword>
<keyword evidence="6" id="KW-1185">Reference proteome</keyword>
<accession>A0ABT3TAM6</accession>
<dbReference type="PIRSF" id="PIRSF000521">
    <property type="entry name" value="Transaminase_4ab_Lys_Orn"/>
    <property type="match status" value="1"/>
</dbReference>
<comment type="caution">
    <text evidence="5">The sequence shown here is derived from an EMBL/GenBank/DDBJ whole genome shotgun (WGS) entry which is preliminary data.</text>
</comment>
<gene>
    <name evidence="5" type="ORF">EYC98_00530</name>
</gene>
<dbReference type="Pfam" id="PF00202">
    <property type="entry name" value="Aminotran_3"/>
    <property type="match status" value="1"/>
</dbReference>
<dbReference type="PROSITE" id="PS00600">
    <property type="entry name" value="AA_TRANSFER_CLASS_3"/>
    <property type="match status" value="1"/>
</dbReference>
<dbReference type="Gene3D" id="3.40.640.10">
    <property type="entry name" value="Type I PLP-dependent aspartate aminotransferase-like (Major domain)"/>
    <property type="match status" value="1"/>
</dbReference>
<dbReference type="Gene3D" id="3.90.1150.10">
    <property type="entry name" value="Aspartate Aminotransferase, domain 1"/>
    <property type="match status" value="1"/>
</dbReference>
<dbReference type="GO" id="GO:0008483">
    <property type="term" value="F:transaminase activity"/>
    <property type="evidence" value="ECO:0007669"/>
    <property type="project" value="UniProtKB-KW"/>
</dbReference>
<dbReference type="PANTHER" id="PTHR43094:SF1">
    <property type="entry name" value="AMINOTRANSFERASE CLASS-III"/>
    <property type="match status" value="1"/>
</dbReference>
<dbReference type="InterPro" id="IPR005814">
    <property type="entry name" value="Aminotrans_3"/>
</dbReference>
<evidence type="ECO:0000313" key="6">
    <source>
        <dbReference type="Proteomes" id="UP001143362"/>
    </source>
</evidence>
<dbReference type="InterPro" id="IPR015424">
    <property type="entry name" value="PyrdxlP-dep_Trfase"/>
</dbReference>
<sequence length="456" mass="49642">MVSSRTTRSSSDWQQLDQRHYLHPFSDFKALGQQGSQIISRAEGIYIYDNEGRQILDGMSGLWCCSLGYGQQSIAAAVYAQLQELPYYNSFFQCAHPPVIELSQRLAEVAPKHMNNVFFTSSGSEANDTCLRLLRRYWDLAGKPSKRLVISRRNAYHGSTIAGASLGGMGFMHQQFETLSYVHHVDQPYWFDEGGDMEPEAFGLQAARSLELKIDELGAENVAAFIAEPIQGAGGVIVPPASYWPEIERICRAHDILLITDEVICGFGRTGEWFGADYFSVSADLMPFAKAVTNGYQPLGGVLVSDRCADVLKTDGGEFAHGYTYSGHPAACAAALATLDILQEQNIVTTVRDSSGPYLQRRWAELAEHPLVGETRGAGFLAALELVSDKASRARFDGDGSSGARCRDNSMAAGLVMRAVGDTMIVAPPLVATHAQIDELIDKARAALDATAAELI</sequence>
<dbReference type="PANTHER" id="PTHR43094">
    <property type="entry name" value="AMINOTRANSFERASE"/>
    <property type="match status" value="1"/>
</dbReference>
<keyword evidence="3 4" id="KW-0663">Pyridoxal phosphate</keyword>
<comment type="similarity">
    <text evidence="2 4">Belongs to the class-III pyridoxal-phosphate-dependent aminotransferase family.</text>
</comment>
<dbReference type="SUPFAM" id="SSF53383">
    <property type="entry name" value="PLP-dependent transferases"/>
    <property type="match status" value="1"/>
</dbReference>
<dbReference type="NCBIfam" id="NF005682">
    <property type="entry name" value="PRK07480.1"/>
    <property type="match status" value="1"/>
</dbReference>
<evidence type="ECO:0000256" key="3">
    <source>
        <dbReference type="ARBA" id="ARBA00022898"/>
    </source>
</evidence>